<dbReference type="GO" id="GO:0009401">
    <property type="term" value="P:phosphoenolpyruvate-dependent sugar phosphotransferase system"/>
    <property type="evidence" value="ECO:0007669"/>
    <property type="project" value="InterPro"/>
</dbReference>
<dbReference type="PANTHER" id="PTHR33799">
    <property type="entry name" value="PTS PERMEASE-RELATED-RELATED"/>
    <property type="match status" value="1"/>
</dbReference>
<dbReference type="InterPro" id="IPR036662">
    <property type="entry name" value="PTS_EIIA_man-typ_sf"/>
</dbReference>
<dbReference type="EMBL" id="JACRTD010000004">
    <property type="protein sequence ID" value="MBC8585289.1"/>
    <property type="molecule type" value="Genomic_DNA"/>
</dbReference>
<protein>
    <recommendedName>
        <fullName evidence="2">PTS EIIA type-4 domain-containing protein</fullName>
    </recommendedName>
</protein>
<comment type="caution">
    <text evidence="3">The sequence shown here is derived from an EMBL/GenBank/DDBJ whole genome shotgun (WGS) entry which is preliminary data.</text>
</comment>
<dbReference type="AlphaFoldDB" id="A0A926ERR5"/>
<keyword evidence="4" id="KW-1185">Reference proteome</keyword>
<dbReference type="GO" id="GO:0016740">
    <property type="term" value="F:transferase activity"/>
    <property type="evidence" value="ECO:0007669"/>
    <property type="project" value="UniProtKB-KW"/>
</dbReference>
<dbReference type="GO" id="GO:0016020">
    <property type="term" value="C:membrane"/>
    <property type="evidence" value="ECO:0007669"/>
    <property type="project" value="InterPro"/>
</dbReference>
<evidence type="ECO:0000313" key="4">
    <source>
        <dbReference type="Proteomes" id="UP000623678"/>
    </source>
</evidence>
<dbReference type="PANTHER" id="PTHR33799:SF1">
    <property type="entry name" value="PTS SYSTEM MANNOSE-SPECIFIC EIIAB COMPONENT-RELATED"/>
    <property type="match status" value="1"/>
</dbReference>
<feature type="domain" description="PTS EIIA type-4" evidence="2">
    <location>
        <begin position="1"/>
        <end position="120"/>
    </location>
</feature>
<dbReference type="RefSeq" id="WP_262395073.1">
    <property type="nucleotide sequence ID" value="NZ_JACRTD010000004.1"/>
</dbReference>
<keyword evidence="1" id="KW-0808">Transferase</keyword>
<dbReference type="Proteomes" id="UP000623678">
    <property type="component" value="Unassembled WGS sequence"/>
</dbReference>
<proteinExistence type="predicted"/>
<dbReference type="Gene3D" id="3.40.50.510">
    <property type="entry name" value="Phosphotransferase system, mannose-type IIA component"/>
    <property type="match status" value="1"/>
</dbReference>
<reference evidence="3" key="1">
    <citation type="submission" date="2020-08" db="EMBL/GenBank/DDBJ databases">
        <title>Genome public.</title>
        <authorList>
            <person name="Liu C."/>
            <person name="Sun Q."/>
        </authorList>
    </citation>
    <scope>NUCLEOTIDE SEQUENCE</scope>
    <source>
        <strain evidence="3">NSJ-64</strain>
    </source>
</reference>
<dbReference type="InterPro" id="IPR004701">
    <property type="entry name" value="PTS_EIIA_man-typ"/>
</dbReference>
<sequence>MKTIILLSHGELAKGMADTAQMIMGKQKNLYAISAYTEENVNFPAMVKKLIQSSPGETVLVTDLMGGSVNNQMIELAAQTGAHLISGMNLTLVLSLLNDDPSLSTSQWIELALSDAKNGIVYCSRLSQPVQDDDF</sequence>
<gene>
    <name evidence="3" type="ORF">H8705_06800</name>
</gene>
<dbReference type="Pfam" id="PF03610">
    <property type="entry name" value="EIIA-man"/>
    <property type="match status" value="1"/>
</dbReference>
<evidence type="ECO:0000259" key="2">
    <source>
        <dbReference type="PROSITE" id="PS51096"/>
    </source>
</evidence>
<evidence type="ECO:0000313" key="3">
    <source>
        <dbReference type="EMBL" id="MBC8585289.1"/>
    </source>
</evidence>
<dbReference type="InterPro" id="IPR051471">
    <property type="entry name" value="Bacterial_PTS_sugar_comp"/>
</dbReference>
<accession>A0A926ERR5</accession>
<dbReference type="PROSITE" id="PS51096">
    <property type="entry name" value="PTS_EIIA_TYPE_4"/>
    <property type="match status" value="1"/>
</dbReference>
<dbReference type="SUPFAM" id="SSF53062">
    <property type="entry name" value="PTS system fructose IIA component-like"/>
    <property type="match status" value="1"/>
</dbReference>
<evidence type="ECO:0000256" key="1">
    <source>
        <dbReference type="ARBA" id="ARBA00022679"/>
    </source>
</evidence>
<organism evidence="3 4">
    <name type="scientific">Youxingia wuxianensis</name>
    <dbReference type="NCBI Taxonomy" id="2763678"/>
    <lineage>
        <taxon>Bacteria</taxon>
        <taxon>Bacillati</taxon>
        <taxon>Bacillota</taxon>
        <taxon>Clostridia</taxon>
        <taxon>Eubacteriales</taxon>
        <taxon>Oscillospiraceae</taxon>
        <taxon>Youxingia</taxon>
    </lineage>
</organism>
<name>A0A926ERR5_9FIRM</name>